<keyword evidence="3" id="KW-1185">Reference proteome</keyword>
<dbReference type="OrthoDB" id="110323at2"/>
<name>A0A254TAY3_9BURK</name>
<gene>
    <name evidence="2" type="ORF">AYR66_10150</name>
</gene>
<feature type="chain" id="PRO_5013168886" description="Transporter" evidence="1">
    <location>
        <begin position="21"/>
        <end position="243"/>
    </location>
</feature>
<feature type="signal peptide" evidence="1">
    <location>
        <begin position="1"/>
        <end position="20"/>
    </location>
</feature>
<comment type="caution">
    <text evidence="2">The sequence shown here is derived from an EMBL/GenBank/DDBJ whole genome shotgun (WGS) entry which is preliminary data.</text>
</comment>
<reference evidence="2 3" key="1">
    <citation type="submission" date="2016-02" db="EMBL/GenBank/DDBJ databases">
        <authorList>
            <person name="Wen L."/>
            <person name="He K."/>
            <person name="Yang H."/>
        </authorList>
    </citation>
    <scope>NUCLEOTIDE SEQUENCE [LARGE SCALE GENOMIC DNA]</scope>
    <source>
        <strain evidence="2 3">TSA40</strain>
    </source>
</reference>
<dbReference type="InterPro" id="IPR025737">
    <property type="entry name" value="FApF"/>
</dbReference>
<dbReference type="EMBL" id="LSTO01000001">
    <property type="protein sequence ID" value="OWW19809.1"/>
    <property type="molecule type" value="Genomic_DNA"/>
</dbReference>
<dbReference type="AlphaFoldDB" id="A0A254TAY3"/>
<organism evidence="2 3">
    <name type="scientific">Noviherbaspirillum denitrificans</name>
    <dbReference type="NCBI Taxonomy" id="1968433"/>
    <lineage>
        <taxon>Bacteria</taxon>
        <taxon>Pseudomonadati</taxon>
        <taxon>Pseudomonadota</taxon>
        <taxon>Betaproteobacteria</taxon>
        <taxon>Burkholderiales</taxon>
        <taxon>Oxalobacteraceae</taxon>
        <taxon>Noviherbaspirillum</taxon>
    </lineage>
</organism>
<evidence type="ECO:0008006" key="4">
    <source>
        <dbReference type="Google" id="ProtNLM"/>
    </source>
</evidence>
<evidence type="ECO:0000256" key="1">
    <source>
        <dbReference type="SAM" id="SignalP"/>
    </source>
</evidence>
<protein>
    <recommendedName>
        <fullName evidence="4">Transporter</fullName>
    </recommendedName>
</protein>
<keyword evidence="1" id="KW-0732">Signal</keyword>
<dbReference type="Proteomes" id="UP000197535">
    <property type="component" value="Unassembled WGS sequence"/>
</dbReference>
<accession>A0A254TAY3</accession>
<dbReference type="RefSeq" id="WP_088706717.1">
    <property type="nucleotide sequence ID" value="NZ_LSTO01000001.1"/>
</dbReference>
<proteinExistence type="predicted"/>
<dbReference type="Pfam" id="PF13557">
    <property type="entry name" value="Phenol_MetA_deg"/>
    <property type="match status" value="1"/>
</dbReference>
<sequence length="243" mass="25897">MKPFAICCSLVFLAAGTAHAAHPLVTDDTGTQGRGNHQLELNTDRMRDAGVSSQSAAITYTYGLRDALDAFVTLPAATTSPSGLGDVAAGFKWRFSESAGTTFGLKPELFFATGNENRGLGSGRAHAGLTLLASHQAGEWTLLGNAGLAVNRYALPVDHDQNRRYVWRLSAAAIREVAEGWKALVDSGVARNTARSERTHPAFILLGMIYSPSEKLDLDIGWKAGLNSAETHRQVGAGVTVRF</sequence>
<evidence type="ECO:0000313" key="2">
    <source>
        <dbReference type="EMBL" id="OWW19809.1"/>
    </source>
</evidence>
<evidence type="ECO:0000313" key="3">
    <source>
        <dbReference type="Proteomes" id="UP000197535"/>
    </source>
</evidence>